<proteinExistence type="predicted"/>
<name>A0A4D6NIA4_VIGUN</name>
<reference evidence="1 2" key="1">
    <citation type="submission" date="2019-04" db="EMBL/GenBank/DDBJ databases">
        <title>An improved genome assembly and genetic linkage map for asparagus bean, Vigna unguiculata ssp. sesquipedialis.</title>
        <authorList>
            <person name="Xia Q."/>
            <person name="Zhang R."/>
            <person name="Dong Y."/>
        </authorList>
    </citation>
    <scope>NUCLEOTIDE SEQUENCE [LARGE SCALE GENOMIC DNA]</scope>
    <source>
        <tissue evidence="1">Leaf</tissue>
    </source>
</reference>
<dbReference type="EMBL" id="CP039354">
    <property type="protein sequence ID" value="QCE12394.1"/>
    <property type="molecule type" value="Genomic_DNA"/>
</dbReference>
<evidence type="ECO:0000313" key="2">
    <source>
        <dbReference type="Proteomes" id="UP000501690"/>
    </source>
</evidence>
<dbReference type="AlphaFoldDB" id="A0A4D6NIA4"/>
<sequence length="62" mass="7041">MQQTNLEPGQKLFPQSPPHPCEQLLPERECLKTYHCSCTKPRLDELASLEQDTLSSKRNSSA</sequence>
<keyword evidence="2" id="KW-1185">Reference proteome</keyword>
<gene>
    <name evidence="1" type="ORF">DEO72_LG10g3636</name>
</gene>
<protein>
    <submittedName>
        <fullName evidence="1">Uncharacterized protein</fullName>
    </submittedName>
</protein>
<organism evidence="1 2">
    <name type="scientific">Vigna unguiculata</name>
    <name type="common">Cowpea</name>
    <dbReference type="NCBI Taxonomy" id="3917"/>
    <lineage>
        <taxon>Eukaryota</taxon>
        <taxon>Viridiplantae</taxon>
        <taxon>Streptophyta</taxon>
        <taxon>Embryophyta</taxon>
        <taxon>Tracheophyta</taxon>
        <taxon>Spermatophyta</taxon>
        <taxon>Magnoliopsida</taxon>
        <taxon>eudicotyledons</taxon>
        <taxon>Gunneridae</taxon>
        <taxon>Pentapetalae</taxon>
        <taxon>rosids</taxon>
        <taxon>fabids</taxon>
        <taxon>Fabales</taxon>
        <taxon>Fabaceae</taxon>
        <taxon>Papilionoideae</taxon>
        <taxon>50 kb inversion clade</taxon>
        <taxon>NPAAA clade</taxon>
        <taxon>indigoferoid/millettioid clade</taxon>
        <taxon>Phaseoleae</taxon>
        <taxon>Vigna</taxon>
    </lineage>
</organism>
<dbReference type="Proteomes" id="UP000501690">
    <property type="component" value="Linkage Group LG10"/>
</dbReference>
<accession>A0A4D6NIA4</accession>
<evidence type="ECO:0000313" key="1">
    <source>
        <dbReference type="EMBL" id="QCE12394.1"/>
    </source>
</evidence>